<evidence type="ECO:0000313" key="2">
    <source>
        <dbReference type="Proteomes" id="UP001216674"/>
    </source>
</evidence>
<dbReference type="Proteomes" id="UP001216674">
    <property type="component" value="Unassembled WGS sequence"/>
</dbReference>
<gene>
    <name evidence="1" type="ORF">P3W85_36760</name>
</gene>
<name>A0ABT6B0P0_9BURK</name>
<protein>
    <submittedName>
        <fullName evidence="1">Uncharacterized protein</fullName>
    </submittedName>
</protein>
<dbReference type="RefSeq" id="WP_276268400.1">
    <property type="nucleotide sequence ID" value="NZ_JARJLM010000593.1"/>
</dbReference>
<reference evidence="1 2" key="1">
    <citation type="submission" date="2023-03" db="EMBL/GenBank/DDBJ databases">
        <title>Draft assemblies of triclosan tolerant bacteria isolated from returned activated sludge.</title>
        <authorList>
            <person name="Van Hamelsveld S."/>
        </authorList>
    </citation>
    <scope>NUCLEOTIDE SEQUENCE [LARGE SCALE GENOMIC DNA]</scope>
    <source>
        <strain evidence="1 2">GW210010_S58</strain>
    </source>
</reference>
<keyword evidence="2" id="KW-1185">Reference proteome</keyword>
<sequence length="105" mass="11495">MTLDEALAAIEQLPAKERLLVGLLEHHALTWTSGHIDDLDAADDLDPAVFWAVDEFRCGTSRQLVLVANLCDGGQLIIAVGIESASEVSHAISKAKKEFIRRYSH</sequence>
<organism evidence="1 2">
    <name type="scientific">Cupriavidus basilensis</name>
    <dbReference type="NCBI Taxonomy" id="68895"/>
    <lineage>
        <taxon>Bacteria</taxon>
        <taxon>Pseudomonadati</taxon>
        <taxon>Pseudomonadota</taxon>
        <taxon>Betaproteobacteria</taxon>
        <taxon>Burkholderiales</taxon>
        <taxon>Burkholderiaceae</taxon>
        <taxon>Cupriavidus</taxon>
    </lineage>
</organism>
<evidence type="ECO:0000313" key="1">
    <source>
        <dbReference type="EMBL" id="MDF3838445.1"/>
    </source>
</evidence>
<accession>A0ABT6B0P0</accession>
<dbReference type="EMBL" id="JARJLM010000593">
    <property type="protein sequence ID" value="MDF3838445.1"/>
    <property type="molecule type" value="Genomic_DNA"/>
</dbReference>
<proteinExistence type="predicted"/>
<comment type="caution">
    <text evidence="1">The sequence shown here is derived from an EMBL/GenBank/DDBJ whole genome shotgun (WGS) entry which is preliminary data.</text>
</comment>